<keyword evidence="4" id="KW-0411">Iron-sulfur</keyword>
<dbReference type="InterPro" id="IPR045854">
    <property type="entry name" value="NO2/SO3_Rdtase_4Fe4S_sf"/>
</dbReference>
<feature type="compositionally biased region" description="Basic residues" evidence="5">
    <location>
        <begin position="150"/>
        <end position="166"/>
    </location>
</feature>
<keyword evidence="2" id="KW-0479">Metal-binding</keyword>
<gene>
    <name evidence="6" type="ORF">SAMN04488026_101549</name>
</gene>
<evidence type="ECO:0000256" key="3">
    <source>
        <dbReference type="ARBA" id="ARBA00023004"/>
    </source>
</evidence>
<evidence type="ECO:0000256" key="2">
    <source>
        <dbReference type="ARBA" id="ARBA00022723"/>
    </source>
</evidence>
<evidence type="ECO:0000313" key="6">
    <source>
        <dbReference type="EMBL" id="SDJ30215.1"/>
    </source>
</evidence>
<sequence>MLRQLEQSEADGQLATGLDQLLLRHLGFFNVEPNSPGYMMRLRTPANILRTREPQGIPRKFSIAFDNAGSISCVSNTNDIGSLAVEVRANGQGVETAPIAARRAKAQLKYLLDDKGFEWLCARTQEKLDAFGTGVRLTPLAPAHDAPRPAIKRQGHIGVHPRKQPG</sequence>
<feature type="region of interest" description="Disordered" evidence="5">
    <location>
        <begin position="141"/>
        <end position="166"/>
    </location>
</feature>
<dbReference type="STRING" id="571298.SAMN04488026_101549"/>
<evidence type="ECO:0000313" key="7">
    <source>
        <dbReference type="Proteomes" id="UP000199382"/>
    </source>
</evidence>
<dbReference type="GO" id="GO:0051539">
    <property type="term" value="F:4 iron, 4 sulfur cluster binding"/>
    <property type="evidence" value="ECO:0007669"/>
    <property type="project" value="UniProtKB-KW"/>
</dbReference>
<dbReference type="Gene3D" id="3.30.413.10">
    <property type="entry name" value="Sulfite Reductase Hemoprotein, domain 1"/>
    <property type="match status" value="1"/>
</dbReference>
<evidence type="ECO:0000256" key="4">
    <source>
        <dbReference type="ARBA" id="ARBA00023014"/>
    </source>
</evidence>
<evidence type="ECO:0000256" key="5">
    <source>
        <dbReference type="SAM" id="MobiDB-lite"/>
    </source>
</evidence>
<keyword evidence="3" id="KW-0408">Iron</keyword>
<dbReference type="GO" id="GO:0046872">
    <property type="term" value="F:metal ion binding"/>
    <property type="evidence" value="ECO:0007669"/>
    <property type="project" value="UniProtKB-KW"/>
</dbReference>
<dbReference type="Proteomes" id="UP000199382">
    <property type="component" value="Unassembled WGS sequence"/>
</dbReference>
<reference evidence="6 7" key="1">
    <citation type="submission" date="2016-10" db="EMBL/GenBank/DDBJ databases">
        <authorList>
            <person name="de Groot N.N."/>
        </authorList>
    </citation>
    <scope>NUCLEOTIDE SEQUENCE [LARGE SCALE GENOMIC DNA]</scope>
    <source>
        <strain evidence="6 7">DSM 25294</strain>
    </source>
</reference>
<organism evidence="6 7">
    <name type="scientific">Aliiruegeria lutimaris</name>
    <dbReference type="NCBI Taxonomy" id="571298"/>
    <lineage>
        <taxon>Bacteria</taxon>
        <taxon>Pseudomonadati</taxon>
        <taxon>Pseudomonadota</taxon>
        <taxon>Alphaproteobacteria</taxon>
        <taxon>Rhodobacterales</taxon>
        <taxon>Roseobacteraceae</taxon>
        <taxon>Aliiruegeria</taxon>
    </lineage>
</organism>
<dbReference type="AlphaFoldDB" id="A0A1G8SNA9"/>
<keyword evidence="1" id="KW-0004">4Fe-4S</keyword>
<keyword evidence="7" id="KW-1185">Reference proteome</keyword>
<protein>
    <submittedName>
        <fullName evidence="6">Nitrite and sulphite reductase 4Fe-4S domain-containing protein</fullName>
    </submittedName>
</protein>
<evidence type="ECO:0000256" key="1">
    <source>
        <dbReference type="ARBA" id="ARBA00022485"/>
    </source>
</evidence>
<proteinExistence type="predicted"/>
<name>A0A1G8SNA9_9RHOB</name>
<dbReference type="OrthoDB" id="9803707at2"/>
<dbReference type="EMBL" id="FNEK01000015">
    <property type="protein sequence ID" value="SDJ30215.1"/>
    <property type="molecule type" value="Genomic_DNA"/>
</dbReference>
<accession>A0A1G8SNA9</accession>